<sequence length="365" mass="41166">MKSYQYKHAAVAGTFDHLHAGHKAILRFAFSLAKIVTVGIASEKLLSQKNLERQIESFSKRQQTLIGFLQSLKVLPRTEIIQINDIYGNAVNDKTLQAIVVTRETRQNAILINQKRQKTGLAPLTIVICPFLKDQSKKILRSTRIRQGLTDRDGTVYGQLFQSKGYILPNHLRESLRQPLGEVIKSQEKDFSKASKKAVAKIRQKNPPMVIAVGDIVALSLFELKCPPDLAIVDLINRREKISQESAVILIRNSKKRYINKPGTIFLPAAKSIQKSIQQFLATKKQQRIVIKGEEDLLGLPSILFAPLGAIVIYGQMGMGVVMVEVTEEVKKKVVVLLNKFLKQERRSRSKFTHIVKYGNIKYNS</sequence>
<feature type="domain" description="Cytidyltransferase-like" evidence="3">
    <location>
        <begin position="12"/>
        <end position="147"/>
    </location>
</feature>
<dbReference type="Pfam" id="PF04019">
    <property type="entry name" value="DUF359"/>
    <property type="match status" value="1"/>
</dbReference>
<reference evidence="4 5" key="1">
    <citation type="journal article" date="2016" name="Nat. Commun.">
        <title>Thousands of microbial genomes shed light on interconnected biogeochemical processes in an aquifer system.</title>
        <authorList>
            <person name="Anantharaman K."/>
            <person name="Brown C.T."/>
            <person name="Hug L.A."/>
            <person name="Sharon I."/>
            <person name="Castelle C.J."/>
            <person name="Probst A.J."/>
            <person name="Thomas B.C."/>
            <person name="Singh A."/>
            <person name="Wilkins M.J."/>
            <person name="Karaoz U."/>
            <person name="Brodie E.L."/>
            <person name="Williams K.H."/>
            <person name="Hubbard S.S."/>
            <person name="Banfield J.F."/>
        </authorList>
    </citation>
    <scope>NUCLEOTIDE SEQUENCE [LARGE SCALE GENOMIC DNA]</scope>
</reference>
<dbReference type="GO" id="GO:0015937">
    <property type="term" value="P:coenzyme A biosynthetic process"/>
    <property type="evidence" value="ECO:0007669"/>
    <property type="project" value="InterPro"/>
</dbReference>
<dbReference type="PANTHER" id="PTHR40732:SF1">
    <property type="entry name" value="GTP-DEPENDENT DEPHOSPHO-COA KINASE"/>
    <property type="match status" value="1"/>
</dbReference>
<dbReference type="GO" id="GO:0005525">
    <property type="term" value="F:GTP binding"/>
    <property type="evidence" value="ECO:0007669"/>
    <property type="project" value="UniProtKB-KW"/>
</dbReference>
<dbReference type="InterPro" id="IPR004821">
    <property type="entry name" value="Cyt_trans-like"/>
</dbReference>
<dbReference type="PANTHER" id="PTHR40732">
    <property type="entry name" value="UPF0218 PROTEIN TK1697"/>
    <property type="match status" value="1"/>
</dbReference>
<dbReference type="HAMAP" id="MF_00590">
    <property type="entry name" value="Dephospho_CoA_kinase_GTP_dep"/>
    <property type="match status" value="1"/>
</dbReference>
<dbReference type="SUPFAM" id="SSF52374">
    <property type="entry name" value="Nucleotidylyl transferase"/>
    <property type="match status" value="1"/>
</dbReference>
<dbReference type="AlphaFoldDB" id="A0A1F7JQJ2"/>
<keyword evidence="1" id="KW-0547">Nucleotide-binding</keyword>
<dbReference type="NCBIfam" id="NF001985">
    <property type="entry name" value="PRK00777.1"/>
    <property type="match status" value="1"/>
</dbReference>
<gene>
    <name evidence="4" type="ORF">A3H86_01345</name>
</gene>
<keyword evidence="2" id="KW-0342">GTP-binding</keyword>
<dbReference type="NCBIfam" id="TIGR00125">
    <property type="entry name" value="cyt_tran_rel"/>
    <property type="match status" value="1"/>
</dbReference>
<evidence type="ECO:0000256" key="1">
    <source>
        <dbReference type="ARBA" id="ARBA00022741"/>
    </source>
</evidence>
<proteinExistence type="inferred from homology"/>
<evidence type="ECO:0000313" key="4">
    <source>
        <dbReference type="EMBL" id="OGK57883.1"/>
    </source>
</evidence>
<dbReference type="InterPro" id="IPR007164">
    <property type="entry name" value="GTP-dep_dephospho-CoA_kin"/>
</dbReference>
<dbReference type="Gene3D" id="3.40.50.620">
    <property type="entry name" value="HUPs"/>
    <property type="match status" value="1"/>
</dbReference>
<evidence type="ECO:0000256" key="2">
    <source>
        <dbReference type="ARBA" id="ARBA00023134"/>
    </source>
</evidence>
<evidence type="ECO:0000259" key="3">
    <source>
        <dbReference type="Pfam" id="PF01467"/>
    </source>
</evidence>
<dbReference type="Pfam" id="PF01467">
    <property type="entry name" value="CTP_transf_like"/>
    <property type="match status" value="1"/>
</dbReference>
<accession>A0A1F7JQJ2</accession>
<name>A0A1F7JQJ2_9BACT</name>
<dbReference type="GO" id="GO:0016301">
    <property type="term" value="F:kinase activity"/>
    <property type="evidence" value="ECO:0007669"/>
    <property type="project" value="InterPro"/>
</dbReference>
<evidence type="ECO:0000313" key="5">
    <source>
        <dbReference type="Proteomes" id="UP000178039"/>
    </source>
</evidence>
<comment type="caution">
    <text evidence="4">The sequence shown here is derived from an EMBL/GenBank/DDBJ whole genome shotgun (WGS) entry which is preliminary data.</text>
</comment>
<protein>
    <recommendedName>
        <fullName evidence="3">Cytidyltransferase-like domain-containing protein</fullName>
    </recommendedName>
</protein>
<organism evidence="4 5">
    <name type="scientific">Candidatus Roizmanbacteria bacterium RIFCSPLOWO2_02_FULL_41_9</name>
    <dbReference type="NCBI Taxonomy" id="1802077"/>
    <lineage>
        <taxon>Bacteria</taxon>
        <taxon>Candidatus Roizmaniibacteriota</taxon>
    </lineage>
</organism>
<dbReference type="InterPro" id="IPR014729">
    <property type="entry name" value="Rossmann-like_a/b/a_fold"/>
</dbReference>
<dbReference type="Proteomes" id="UP000178039">
    <property type="component" value="Unassembled WGS sequence"/>
</dbReference>
<dbReference type="EMBL" id="MGBB01000050">
    <property type="protein sequence ID" value="OGK57883.1"/>
    <property type="molecule type" value="Genomic_DNA"/>
</dbReference>